<organism evidence="1 2">
    <name type="scientific">Irpex rosettiformis</name>
    <dbReference type="NCBI Taxonomy" id="378272"/>
    <lineage>
        <taxon>Eukaryota</taxon>
        <taxon>Fungi</taxon>
        <taxon>Dikarya</taxon>
        <taxon>Basidiomycota</taxon>
        <taxon>Agaricomycotina</taxon>
        <taxon>Agaricomycetes</taxon>
        <taxon>Polyporales</taxon>
        <taxon>Irpicaceae</taxon>
        <taxon>Irpex</taxon>
    </lineage>
</organism>
<name>A0ACB8UD80_9APHY</name>
<keyword evidence="2" id="KW-1185">Reference proteome</keyword>
<evidence type="ECO:0000313" key="2">
    <source>
        <dbReference type="Proteomes" id="UP001055072"/>
    </source>
</evidence>
<accession>A0ACB8UD80</accession>
<proteinExistence type="predicted"/>
<dbReference type="EMBL" id="MU274904">
    <property type="protein sequence ID" value="KAI0092194.1"/>
    <property type="molecule type" value="Genomic_DNA"/>
</dbReference>
<dbReference type="Proteomes" id="UP001055072">
    <property type="component" value="Unassembled WGS sequence"/>
</dbReference>
<sequence>MQSGNDIKGAHDVALSLGHDLEKYQQVQIPTQPKSRVRSRWFRFRLFIGLALCYELLKFTLNNHGSQQDASESWAYHGFGNEAVIGEKAEKLFLSVPDEDSAIAASRAYATHPHIASSKEDFEDSKVILKLFQEEFNILSPEREPVFPAGTEASRNATLNIAHLKEPTAWIDIYYPVMNTPLDRSLQVLGDDGKSIWDADLVEDGDPLDPDAAKYRDAVPTFHGLSKNGTAEGQLIYANYGTKEDYDELEAKGVDFTGKIVLTRYNALFRGLKIKGAQERGAVAVLIYSDPRDDGIVTVENGYEPYPLGPARNPTSVQRGSVQFISSYPGDPTTPGYPAYENATRTEGENIPKIPSLPISWANAQRLFKEISSSDARILNGKSSERKVKLVNHVDDKVMPIYNTLAVIPGHIKDESVLVGCHRDAWVMGAADPTSGTVSLHEIIRGFGLLVRQGWKPLRNVVIASWDAEEYGLVGSTEWAEDFSDWISNNVVAYLNTDVSSAGSQWGTSASPSLANLIKQVALEISHPTDAGRTLWDARTDVGPFKAGKGDEAVMQAFDAKQAELMSSSTGIPALGSGSDYTAFLQRLGIASLDQGFGPTPFDAPYHYHSIYDTQRWQEVYADPGFHRHVAVAKHLGVTALRLTDAIILPLNTTEYALELSEYLEKIEDLAVSLSMDSSVNFHSLRHAIHKVQVASAKLDNEKAAAEEDFKKKLSKLPKPGSLSHNRILLWLRKLLHHFPGISDPIREFIKAAKRVQATNAKLVAFEKGFLHEDGIKDREWYRHLGVAPGKWLGYGATTLPSIYDALVYDEDAVFAQVEVKRVADTLEKLAKTITP</sequence>
<protein>
    <submittedName>
        <fullName evidence="1">Zn-dependent exopeptidase</fullName>
    </submittedName>
</protein>
<reference evidence="1" key="1">
    <citation type="journal article" date="2021" name="Environ. Microbiol.">
        <title>Gene family expansions and transcriptome signatures uncover fungal adaptations to wood decay.</title>
        <authorList>
            <person name="Hage H."/>
            <person name="Miyauchi S."/>
            <person name="Viragh M."/>
            <person name="Drula E."/>
            <person name="Min B."/>
            <person name="Chaduli D."/>
            <person name="Navarro D."/>
            <person name="Favel A."/>
            <person name="Norest M."/>
            <person name="Lesage-Meessen L."/>
            <person name="Balint B."/>
            <person name="Merenyi Z."/>
            <person name="de Eugenio L."/>
            <person name="Morin E."/>
            <person name="Martinez A.T."/>
            <person name="Baldrian P."/>
            <person name="Stursova M."/>
            <person name="Martinez M.J."/>
            <person name="Novotny C."/>
            <person name="Magnuson J.K."/>
            <person name="Spatafora J.W."/>
            <person name="Maurice S."/>
            <person name="Pangilinan J."/>
            <person name="Andreopoulos W."/>
            <person name="LaButti K."/>
            <person name="Hundley H."/>
            <person name="Na H."/>
            <person name="Kuo A."/>
            <person name="Barry K."/>
            <person name="Lipzen A."/>
            <person name="Henrissat B."/>
            <person name="Riley R."/>
            <person name="Ahrendt S."/>
            <person name="Nagy L.G."/>
            <person name="Grigoriev I.V."/>
            <person name="Martin F."/>
            <person name="Rosso M.N."/>
        </authorList>
    </citation>
    <scope>NUCLEOTIDE SEQUENCE</scope>
    <source>
        <strain evidence="1">CBS 384.51</strain>
    </source>
</reference>
<evidence type="ECO:0000313" key="1">
    <source>
        <dbReference type="EMBL" id="KAI0092194.1"/>
    </source>
</evidence>
<gene>
    <name evidence="1" type="ORF">BDY19DRAFT_586422</name>
</gene>
<comment type="caution">
    <text evidence="1">The sequence shown here is derived from an EMBL/GenBank/DDBJ whole genome shotgun (WGS) entry which is preliminary data.</text>
</comment>